<dbReference type="GO" id="GO:0004783">
    <property type="term" value="F:sulfite reductase (NADPH) activity"/>
    <property type="evidence" value="ECO:0007669"/>
    <property type="project" value="UniProtKB-EC"/>
</dbReference>
<dbReference type="AlphaFoldDB" id="A0A378AAU4"/>
<proteinExistence type="predicted"/>
<dbReference type="EMBL" id="UGMD01000002">
    <property type="protein sequence ID" value="STV04535.1"/>
    <property type="molecule type" value="Genomic_DNA"/>
</dbReference>
<name>A0A378AAU4_KLEPN</name>
<gene>
    <name evidence="1" type="primary">cysI_1</name>
    <name evidence="1" type="ORF">NCTC204_03411</name>
</gene>
<protein>
    <submittedName>
        <fullName evidence="1">Sulfite reductase hemoprotein beta-component</fullName>
        <ecNumber evidence="1">1.8.1.2</ecNumber>
    </submittedName>
</protein>
<dbReference type="Proteomes" id="UP000255192">
    <property type="component" value="Unassembled WGS sequence"/>
</dbReference>
<reference evidence="1 2" key="1">
    <citation type="submission" date="2018-06" db="EMBL/GenBank/DDBJ databases">
        <authorList>
            <consortium name="Pathogen Informatics"/>
            <person name="Doyle S."/>
        </authorList>
    </citation>
    <scope>NUCLEOTIDE SEQUENCE [LARGE SCALE GENOMIC DNA]</scope>
    <source>
        <strain evidence="1 2">NCTC204</strain>
    </source>
</reference>
<dbReference type="EC" id="1.8.1.2" evidence="1"/>
<accession>A0A378AAU4</accession>
<evidence type="ECO:0000313" key="2">
    <source>
        <dbReference type="Proteomes" id="UP000255192"/>
    </source>
</evidence>
<keyword evidence="1" id="KW-0560">Oxidoreductase</keyword>
<organism evidence="1 2">
    <name type="scientific">Klebsiella pneumoniae</name>
    <dbReference type="NCBI Taxonomy" id="573"/>
    <lineage>
        <taxon>Bacteria</taxon>
        <taxon>Pseudomonadati</taxon>
        <taxon>Pseudomonadota</taxon>
        <taxon>Gammaproteobacteria</taxon>
        <taxon>Enterobacterales</taxon>
        <taxon>Enterobacteriaceae</taxon>
        <taxon>Klebsiella/Raoultella group</taxon>
        <taxon>Klebsiella</taxon>
        <taxon>Klebsiella pneumoniae complex</taxon>
    </lineage>
</organism>
<sequence length="50" mass="5381">MSEKHPGPLVVEGKLSDAERMKLESNYLRGTIAEDLNDGLTGGFKGDNSC</sequence>
<evidence type="ECO:0000313" key="1">
    <source>
        <dbReference type="EMBL" id="STV04535.1"/>
    </source>
</evidence>